<dbReference type="InterPro" id="IPR058852">
    <property type="entry name" value="HTH_77"/>
</dbReference>
<reference evidence="5 6" key="1">
    <citation type="submission" date="2019-09" db="EMBL/GenBank/DDBJ databases">
        <title>Screening of Novel Bioactive Compounds from Soil-Associated.</title>
        <authorList>
            <person name="Gong X."/>
        </authorList>
    </citation>
    <scope>NUCLEOTIDE SEQUENCE [LARGE SCALE GENOMIC DNA]</scope>
    <source>
        <strain evidence="5 6">Gxj-6</strain>
    </source>
</reference>
<evidence type="ECO:0000256" key="3">
    <source>
        <dbReference type="PROSITE-ProRule" id="PRU01091"/>
    </source>
</evidence>
<dbReference type="SUPFAM" id="SSF48452">
    <property type="entry name" value="TPR-like"/>
    <property type="match status" value="3"/>
</dbReference>
<dbReference type="InterPro" id="IPR011990">
    <property type="entry name" value="TPR-like_helical_dom_sf"/>
</dbReference>
<dbReference type="SMART" id="SM01043">
    <property type="entry name" value="BTAD"/>
    <property type="match status" value="1"/>
</dbReference>
<evidence type="ECO:0000256" key="2">
    <source>
        <dbReference type="ARBA" id="ARBA00023125"/>
    </source>
</evidence>
<proteinExistence type="inferred from homology"/>
<dbReference type="Gene3D" id="3.40.50.300">
    <property type="entry name" value="P-loop containing nucleotide triphosphate hydrolases"/>
    <property type="match status" value="1"/>
</dbReference>
<feature type="domain" description="OmpR/PhoB-type" evidence="4">
    <location>
        <begin position="1"/>
        <end position="97"/>
    </location>
</feature>
<organism evidence="5 6">
    <name type="scientific">Microbispora cellulosiformans</name>
    <dbReference type="NCBI Taxonomy" id="2614688"/>
    <lineage>
        <taxon>Bacteria</taxon>
        <taxon>Bacillati</taxon>
        <taxon>Actinomycetota</taxon>
        <taxon>Actinomycetes</taxon>
        <taxon>Streptosporangiales</taxon>
        <taxon>Streptosporangiaceae</taxon>
        <taxon>Microbispora</taxon>
    </lineage>
</organism>
<dbReference type="InterPro" id="IPR016032">
    <property type="entry name" value="Sig_transdc_resp-reg_C-effctor"/>
</dbReference>
<dbReference type="PROSITE" id="PS51755">
    <property type="entry name" value="OMPR_PHOB"/>
    <property type="match status" value="1"/>
</dbReference>
<dbReference type="EMBL" id="VYTZ01000004">
    <property type="protein sequence ID" value="KAA9379049.1"/>
    <property type="molecule type" value="Genomic_DNA"/>
</dbReference>
<sequence length="1090" mass="116119">MRFGVLGPLAVWTAGGEPVAVPGAKVRALLAVLLLNDGRPVSADRLIDDLWGDDPPRRNPLGALSAKVSQLRRALEDAQPGARELVVSRPPAYRLLLDDEAVDVRRFHTLTTRARQAGDPRAGAALFAEALALWRGPAFADFADEPFAQPVIARLAEQRLTTLEDAAEARLALGEHAVLAAELGDLVAAHPLRERLRAAYMRALYGAGRQSEALESYEELRRLLGDELGLDPGPELAALQRAILTQDLQAPPAPDRRPRSNLPAPHTELIGRESAVAEIGALLREERLVTLTGPGGVGKTRLATEVADGRRDLPDGVWLVELAGVRNGARTGVGNGMGAGAVADAVTAALDIREGDHADLSAALRSRDLLLVLDNCEHVIDEVAALAERLLRTSPGLRILATSREPLALAGEVVWDVPPLDVPGRDAEPGALAESSAVRLFVARTAAAVRGFTLDDGNAAAVGLLCRRLDGIPLALELAATRVRALGVQGVVDRLDDRFRLLATGHRGAPPRQRTLMAMIDWSWELLTVPERTVLRRLAVHADGCTVEAAESVCGGDDLDVLTLLVRLVDRSLVVMLPTPEGPRYRLLESVAAYCADRLAEAGERERIRRRHRDHYLALAERAAPLLRGPEQRHTLRLLDAEAANLRAALDHCLADSDAAAALRLTGALAWHWFLRGRLTEARRSLQAALVLAEDGTADGTGHGTADGGEDGGEDIAGLADEVRIWLAGFAALQGDIGDTAVAERLDAGRGRAGWFLAHASLGYLDLADSEKLLARALDAAVAEGDRWAEAAALMTRAQLAHVRGDLTGLERDAARSARMFAEIGDRFGRMGATGWLAALAEATGDHAHATRLHREALGMAEELGLWPEVSTRLCWLGWIHTQLGDHAAALDDGARALRLAGEQGYRTGEIFAGTVIAYASRRGGDLDTAETHLRRLLEAAPYPPPNEDDPPSVHVPMLLVELGFAAELRGDADAALRLHLEAFDLAARLDAPRDQVGALEGLAGALALTGDHAAAAEVFGAAEAARDASRLPPAPAERADLDRVAAACRAALGEEAFAAVRARGALLGPEAARARHGRDHPDRAIQRSS</sequence>
<evidence type="ECO:0000256" key="1">
    <source>
        <dbReference type="ARBA" id="ARBA00005820"/>
    </source>
</evidence>
<dbReference type="RefSeq" id="WP_150933649.1">
    <property type="nucleotide sequence ID" value="NZ_VYTZ01000004.1"/>
</dbReference>
<dbReference type="Pfam" id="PF03704">
    <property type="entry name" value="BTAD"/>
    <property type="match status" value="1"/>
</dbReference>
<dbReference type="PANTHER" id="PTHR47691">
    <property type="entry name" value="REGULATOR-RELATED"/>
    <property type="match status" value="1"/>
</dbReference>
<dbReference type="PANTHER" id="PTHR47691:SF3">
    <property type="entry name" value="HTH-TYPE TRANSCRIPTIONAL REGULATOR RV0890C-RELATED"/>
    <property type="match status" value="1"/>
</dbReference>
<dbReference type="Gene3D" id="1.10.10.10">
    <property type="entry name" value="Winged helix-like DNA-binding domain superfamily/Winged helix DNA-binding domain"/>
    <property type="match status" value="1"/>
</dbReference>
<dbReference type="SUPFAM" id="SSF46894">
    <property type="entry name" value="C-terminal effector domain of the bipartite response regulators"/>
    <property type="match status" value="1"/>
</dbReference>
<dbReference type="CDD" id="cd15831">
    <property type="entry name" value="BTAD"/>
    <property type="match status" value="1"/>
</dbReference>
<keyword evidence="2 3" id="KW-0238">DNA-binding</keyword>
<dbReference type="Pfam" id="PF25872">
    <property type="entry name" value="HTH_77"/>
    <property type="match status" value="1"/>
</dbReference>
<evidence type="ECO:0000259" key="4">
    <source>
        <dbReference type="PROSITE" id="PS51755"/>
    </source>
</evidence>
<dbReference type="PRINTS" id="PR00364">
    <property type="entry name" value="DISEASERSIST"/>
</dbReference>
<evidence type="ECO:0000313" key="5">
    <source>
        <dbReference type="EMBL" id="KAA9379049.1"/>
    </source>
</evidence>
<dbReference type="InterPro" id="IPR005158">
    <property type="entry name" value="BTAD"/>
</dbReference>
<comment type="caution">
    <text evidence="5">The sequence shown here is derived from an EMBL/GenBank/DDBJ whole genome shotgun (WGS) entry which is preliminary data.</text>
</comment>
<dbReference type="SUPFAM" id="SSF52540">
    <property type="entry name" value="P-loop containing nucleoside triphosphate hydrolases"/>
    <property type="match status" value="1"/>
</dbReference>
<dbReference type="AlphaFoldDB" id="A0A5J5K4I9"/>
<name>A0A5J5K4I9_9ACTN</name>
<dbReference type="SMART" id="SM00862">
    <property type="entry name" value="Trans_reg_C"/>
    <property type="match status" value="1"/>
</dbReference>
<dbReference type="Pfam" id="PF00486">
    <property type="entry name" value="Trans_reg_C"/>
    <property type="match status" value="1"/>
</dbReference>
<dbReference type="Gene3D" id="1.25.40.10">
    <property type="entry name" value="Tetratricopeptide repeat domain"/>
    <property type="match status" value="2"/>
</dbReference>
<dbReference type="InterPro" id="IPR027417">
    <property type="entry name" value="P-loop_NTPase"/>
</dbReference>
<accession>A0A5J5K4I9</accession>
<feature type="DNA-binding region" description="OmpR/PhoB-type" evidence="3">
    <location>
        <begin position="1"/>
        <end position="97"/>
    </location>
</feature>
<evidence type="ECO:0000313" key="6">
    <source>
        <dbReference type="Proteomes" id="UP000327011"/>
    </source>
</evidence>
<keyword evidence="6" id="KW-1185">Reference proteome</keyword>
<dbReference type="InterPro" id="IPR036388">
    <property type="entry name" value="WH-like_DNA-bd_sf"/>
</dbReference>
<dbReference type="GO" id="GO:0006355">
    <property type="term" value="P:regulation of DNA-templated transcription"/>
    <property type="evidence" value="ECO:0007669"/>
    <property type="project" value="InterPro"/>
</dbReference>
<comment type="similarity">
    <text evidence="1">Belongs to the AfsR/DnrI/RedD regulatory family.</text>
</comment>
<dbReference type="Proteomes" id="UP000327011">
    <property type="component" value="Unassembled WGS sequence"/>
</dbReference>
<dbReference type="InterPro" id="IPR001867">
    <property type="entry name" value="OmpR/PhoB-type_DNA-bd"/>
</dbReference>
<gene>
    <name evidence="5" type="ORF">F5972_12590</name>
</gene>
<protein>
    <submittedName>
        <fullName evidence="5">AfsR/SARP family transcriptional regulator</fullName>
    </submittedName>
</protein>
<dbReference type="GO" id="GO:0003677">
    <property type="term" value="F:DNA binding"/>
    <property type="evidence" value="ECO:0007669"/>
    <property type="project" value="UniProtKB-UniRule"/>
</dbReference>
<dbReference type="GO" id="GO:0000160">
    <property type="term" value="P:phosphorelay signal transduction system"/>
    <property type="evidence" value="ECO:0007669"/>
    <property type="project" value="InterPro"/>
</dbReference>